<dbReference type="InterPro" id="IPR001775">
    <property type="entry name" value="GspD/PilQ"/>
</dbReference>
<dbReference type="PRINTS" id="PR00811">
    <property type="entry name" value="BCTERIALGSPD"/>
</dbReference>
<evidence type="ECO:0000256" key="3">
    <source>
        <dbReference type="SAM" id="MobiDB-lite"/>
    </source>
</evidence>
<comment type="similarity">
    <text evidence="1">Belongs to the bacterial secretin family.</text>
</comment>
<dbReference type="InterPro" id="IPR013358">
    <property type="entry name" value="Pilus_biogenesis_MshL"/>
</dbReference>
<dbReference type="PROSITE" id="PS51257">
    <property type="entry name" value="PROKAR_LIPOPROTEIN"/>
    <property type="match status" value="1"/>
</dbReference>
<proteinExistence type="inferred from homology"/>
<keyword evidence="6" id="KW-1185">Reference proteome</keyword>
<evidence type="ECO:0000313" key="5">
    <source>
        <dbReference type="EMBL" id="MBR7800854.1"/>
    </source>
</evidence>
<dbReference type="NCBIfam" id="TIGR02519">
    <property type="entry name" value="pilus_MshL"/>
    <property type="match status" value="1"/>
</dbReference>
<dbReference type="PANTHER" id="PTHR30332:SF17">
    <property type="entry name" value="TYPE IV PILIATION SYSTEM PROTEIN DR_0774-RELATED"/>
    <property type="match status" value="1"/>
</dbReference>
<dbReference type="AlphaFoldDB" id="A0A941ID27"/>
<feature type="compositionally biased region" description="Gly residues" evidence="3">
    <location>
        <begin position="208"/>
        <end position="222"/>
    </location>
</feature>
<dbReference type="InterPro" id="IPR050810">
    <property type="entry name" value="Bact_Secretion_Sys_Channel"/>
</dbReference>
<feature type="domain" description="Type II/III secretion system secretin-like" evidence="4">
    <location>
        <begin position="402"/>
        <end position="576"/>
    </location>
</feature>
<evidence type="ECO:0000256" key="1">
    <source>
        <dbReference type="RuleBase" id="RU004003"/>
    </source>
</evidence>
<dbReference type="GO" id="GO:0009306">
    <property type="term" value="P:protein secretion"/>
    <property type="evidence" value="ECO:0007669"/>
    <property type="project" value="InterPro"/>
</dbReference>
<dbReference type="Proteomes" id="UP000678545">
    <property type="component" value="Unassembled WGS sequence"/>
</dbReference>
<evidence type="ECO:0000256" key="2">
    <source>
        <dbReference type="SAM" id="Coils"/>
    </source>
</evidence>
<dbReference type="RefSeq" id="WP_212675982.1">
    <property type="nucleotide sequence ID" value="NZ_JAGSPJ010000005.1"/>
</dbReference>
<protein>
    <submittedName>
        <fullName evidence="5">Pilus (MSHA type) biogenesis protein MshL</fullName>
    </submittedName>
</protein>
<dbReference type="PANTHER" id="PTHR30332">
    <property type="entry name" value="PROBABLE GENERAL SECRETION PATHWAY PROTEIN D"/>
    <property type="match status" value="1"/>
</dbReference>
<dbReference type="Pfam" id="PF00263">
    <property type="entry name" value="Secretin"/>
    <property type="match status" value="1"/>
</dbReference>
<gene>
    <name evidence="5" type="primary">mshL</name>
    <name evidence="5" type="ORF">KDM90_12665</name>
</gene>
<feature type="coiled-coil region" evidence="2">
    <location>
        <begin position="52"/>
        <end position="79"/>
    </location>
</feature>
<dbReference type="GO" id="GO:0015627">
    <property type="term" value="C:type II protein secretion system complex"/>
    <property type="evidence" value="ECO:0007669"/>
    <property type="project" value="TreeGrafter"/>
</dbReference>
<dbReference type="EMBL" id="JAGSPJ010000005">
    <property type="protein sequence ID" value="MBR7800854.1"/>
    <property type="molecule type" value="Genomic_DNA"/>
</dbReference>
<feature type="region of interest" description="Disordered" evidence="3">
    <location>
        <begin position="208"/>
        <end position="240"/>
    </location>
</feature>
<comment type="caution">
    <text evidence="5">The sequence shown here is derived from an EMBL/GenBank/DDBJ whole genome shotgun (WGS) entry which is preliminary data.</text>
</comment>
<evidence type="ECO:0000313" key="6">
    <source>
        <dbReference type="Proteomes" id="UP000678545"/>
    </source>
</evidence>
<name>A0A941ID27_9BURK</name>
<keyword evidence="2" id="KW-0175">Coiled coil</keyword>
<dbReference type="InterPro" id="IPR004846">
    <property type="entry name" value="T2SS/T3SS_dom"/>
</dbReference>
<accession>A0A941ID27</accession>
<reference evidence="5" key="1">
    <citation type="submission" date="2021-04" db="EMBL/GenBank/DDBJ databases">
        <title>novel species isolated from subtropical streams in China.</title>
        <authorList>
            <person name="Lu H."/>
        </authorList>
    </citation>
    <scope>NUCLEOTIDE SEQUENCE</scope>
    <source>
        <strain evidence="5">FT137W</strain>
    </source>
</reference>
<sequence>MKKSPFFPKTGAAHFVQSKMVVALVGASLLVSCASPTPRSLSTLPEVEKKSISAVTKNLAEESAKLAAAQEELRKLMERKDSQDLPEPVAPKHDPLNDIVVSVKLQNATLSSILQVFSEQAKMNMLVDPEVLRIDRRASLYLNRVTARELYRHILDVFDLSGSVDGNTIKIGIFDEKFYNIDFLNSRMNLDLTAGGNVFGANSGGGGGGSGGSGGGGGGSSGGDQIRGNISLTGGSGKQVEPYDQLEANLKRMIGGEISENAQNDKENELKRNVYSLNKNSGTLFVRARPSQMKMVDKMIERYKLVMRRQVLIEAQLMDVQLNDQFQYGVDWNLLRDNVAGMVGGAPIGIGAAAAVLPNASAGLPIRTLSFPSSSLGYSEGRSTGLGYSNGSFSAALNLLRGFGNVKVLSNPSIRVRNNVPALLSVGSANRYVAKSTVTISNPGGGASTTSTDVQTDSVFSGVIIGVVPFIGEQGNVELMINPMQTEVDQSSLQLQDVGGGGRVTLPKISFKGMTTTLNIKDGDTVIIGGLIDQSSSGNDRGTPGLSDVPLFGKLFGNESTSQHTRELVIVLKVKLL</sequence>
<evidence type="ECO:0000259" key="4">
    <source>
        <dbReference type="Pfam" id="PF00263"/>
    </source>
</evidence>
<organism evidence="5 6">
    <name type="scientific">Undibacterium fentianense</name>
    <dbReference type="NCBI Taxonomy" id="2828728"/>
    <lineage>
        <taxon>Bacteria</taxon>
        <taxon>Pseudomonadati</taxon>
        <taxon>Pseudomonadota</taxon>
        <taxon>Betaproteobacteria</taxon>
        <taxon>Burkholderiales</taxon>
        <taxon>Oxalobacteraceae</taxon>
        <taxon>Undibacterium</taxon>
    </lineage>
</organism>